<dbReference type="STRING" id="497964.CfE428DRAFT_2678"/>
<name>B4D177_9BACT</name>
<evidence type="ECO:0008006" key="3">
    <source>
        <dbReference type="Google" id="ProtNLM"/>
    </source>
</evidence>
<keyword evidence="2" id="KW-1185">Reference proteome</keyword>
<dbReference type="AlphaFoldDB" id="B4D177"/>
<sequence>MVQVIEELWQTAQLQPGDRVKTLKGTLHGIITRVLEDGRVAWRPDGAASELMALPESLEPEKH</sequence>
<protein>
    <recommendedName>
        <fullName evidence="3">DUF2642 domain-containing protein</fullName>
    </recommendedName>
</protein>
<dbReference type="EMBL" id="ABVL01000006">
    <property type="protein sequence ID" value="EDY20089.1"/>
    <property type="molecule type" value="Genomic_DNA"/>
</dbReference>
<evidence type="ECO:0000313" key="1">
    <source>
        <dbReference type="EMBL" id="EDY20089.1"/>
    </source>
</evidence>
<dbReference type="Proteomes" id="UP000005824">
    <property type="component" value="Unassembled WGS sequence"/>
</dbReference>
<accession>B4D177</accession>
<gene>
    <name evidence="1" type="ORF">CfE428DRAFT_2678</name>
</gene>
<organism evidence="1 2">
    <name type="scientific">Chthoniobacter flavus Ellin428</name>
    <dbReference type="NCBI Taxonomy" id="497964"/>
    <lineage>
        <taxon>Bacteria</taxon>
        <taxon>Pseudomonadati</taxon>
        <taxon>Verrucomicrobiota</taxon>
        <taxon>Spartobacteria</taxon>
        <taxon>Chthoniobacterales</taxon>
        <taxon>Chthoniobacteraceae</taxon>
        <taxon>Chthoniobacter</taxon>
    </lineage>
</organism>
<comment type="caution">
    <text evidence="1">The sequence shown here is derived from an EMBL/GenBank/DDBJ whole genome shotgun (WGS) entry which is preliminary data.</text>
</comment>
<proteinExistence type="predicted"/>
<reference evidence="1 2" key="1">
    <citation type="journal article" date="2011" name="J. Bacteriol.">
        <title>Genome sequence of Chthoniobacter flavus Ellin428, an aerobic heterotrophic soil bacterium.</title>
        <authorList>
            <person name="Kant R."/>
            <person name="van Passel M.W."/>
            <person name="Palva A."/>
            <person name="Lucas S."/>
            <person name="Lapidus A."/>
            <person name="Glavina Del Rio T."/>
            <person name="Dalin E."/>
            <person name="Tice H."/>
            <person name="Bruce D."/>
            <person name="Goodwin L."/>
            <person name="Pitluck S."/>
            <person name="Larimer F.W."/>
            <person name="Land M.L."/>
            <person name="Hauser L."/>
            <person name="Sangwan P."/>
            <person name="de Vos W.M."/>
            <person name="Janssen P.H."/>
            <person name="Smidt H."/>
        </authorList>
    </citation>
    <scope>NUCLEOTIDE SEQUENCE [LARGE SCALE GENOMIC DNA]</scope>
    <source>
        <strain evidence="1 2">Ellin428</strain>
    </source>
</reference>
<dbReference type="InParanoid" id="B4D177"/>
<evidence type="ECO:0000313" key="2">
    <source>
        <dbReference type="Proteomes" id="UP000005824"/>
    </source>
</evidence>